<organism evidence="1 2">
    <name type="scientific">Streptomyces lichenis</name>
    <dbReference type="NCBI Taxonomy" id="2306967"/>
    <lineage>
        <taxon>Bacteria</taxon>
        <taxon>Bacillati</taxon>
        <taxon>Actinomycetota</taxon>
        <taxon>Actinomycetes</taxon>
        <taxon>Kitasatosporales</taxon>
        <taxon>Streptomycetaceae</taxon>
        <taxon>Streptomyces</taxon>
    </lineage>
</organism>
<evidence type="ECO:0008006" key="3">
    <source>
        <dbReference type="Google" id="ProtNLM"/>
    </source>
</evidence>
<reference evidence="1 2" key="1">
    <citation type="submission" date="2022-04" db="EMBL/GenBank/DDBJ databases">
        <title>Streptomyces sp. nov. LCR6-01 isolated from Lichen of Dirinaria sp.</title>
        <authorList>
            <person name="Kanchanasin P."/>
            <person name="Tanasupawat S."/>
            <person name="Phongsopitanun W."/>
        </authorList>
    </citation>
    <scope>NUCLEOTIDE SEQUENCE [LARGE SCALE GENOMIC DNA]</scope>
    <source>
        <strain evidence="1 2">LCR6-01</strain>
    </source>
</reference>
<keyword evidence="2" id="KW-1185">Reference proteome</keyword>
<accession>A0ABT0I792</accession>
<sequence>MFAAALRRRDLPLERVRDRLRAQGITVGLATLSYWRSGRSQPERPESLRAVDALEGLLDLPHGTLSSLLAPRRPRGRAARYDPEVRRRVYADDPYLRKALGDERFAHFNEGLQSTVIHTTVTLNRHRAVCELATTHVVKARRSGVSQLSVVVAMDDLVLPEGDIAFEVRYGESARVTCLPELGCLTADILFGRSLVRNETAVVDYTVRMAGATTPSHDYERRVPATLRAFLLHVRFDPRALPAVCRPYYREHVGAPTRRGQRLVPDASHTVHLVPDRCLPGVHGVDWEWPGQASGEAV</sequence>
<name>A0ABT0I792_9ACTN</name>
<gene>
    <name evidence="1" type="ORF">M1O15_07190</name>
</gene>
<protein>
    <recommendedName>
        <fullName evidence="3">XRE family transcriptional regulator</fullName>
    </recommendedName>
</protein>
<dbReference type="EMBL" id="JALPTH010000005">
    <property type="protein sequence ID" value="MCK8677176.1"/>
    <property type="molecule type" value="Genomic_DNA"/>
</dbReference>
<dbReference type="RefSeq" id="WP_248632406.1">
    <property type="nucleotide sequence ID" value="NZ_JALPTH010000005.1"/>
</dbReference>
<comment type="caution">
    <text evidence="1">The sequence shown here is derived from an EMBL/GenBank/DDBJ whole genome shotgun (WGS) entry which is preliminary data.</text>
</comment>
<evidence type="ECO:0000313" key="1">
    <source>
        <dbReference type="EMBL" id="MCK8677176.1"/>
    </source>
</evidence>
<dbReference type="Proteomes" id="UP001522868">
    <property type="component" value="Unassembled WGS sequence"/>
</dbReference>
<evidence type="ECO:0000313" key="2">
    <source>
        <dbReference type="Proteomes" id="UP001522868"/>
    </source>
</evidence>
<proteinExistence type="predicted"/>